<comment type="caution">
    <text evidence="1">The sequence shown here is derived from an EMBL/GenBank/DDBJ whole genome shotgun (WGS) entry which is preliminary data.</text>
</comment>
<name>A0ACB7S2G3_HYAAI</name>
<evidence type="ECO:0000313" key="1">
    <source>
        <dbReference type="EMBL" id="KAH6929372.1"/>
    </source>
</evidence>
<dbReference type="EMBL" id="CM023486">
    <property type="protein sequence ID" value="KAH6929372.1"/>
    <property type="molecule type" value="Genomic_DNA"/>
</dbReference>
<protein>
    <submittedName>
        <fullName evidence="1">Uncharacterized protein</fullName>
    </submittedName>
</protein>
<accession>A0ACB7S2G3</accession>
<dbReference type="Proteomes" id="UP000821845">
    <property type="component" value="Chromosome 6"/>
</dbReference>
<reference evidence="1" key="1">
    <citation type="submission" date="2020-05" db="EMBL/GenBank/DDBJ databases">
        <title>Large-scale comparative analyses of tick genomes elucidate their genetic diversity and vector capacities.</title>
        <authorList>
            <person name="Jia N."/>
            <person name="Wang J."/>
            <person name="Shi W."/>
            <person name="Du L."/>
            <person name="Sun Y."/>
            <person name="Zhan W."/>
            <person name="Jiang J."/>
            <person name="Wang Q."/>
            <person name="Zhang B."/>
            <person name="Ji P."/>
            <person name="Sakyi L.B."/>
            <person name="Cui X."/>
            <person name="Yuan T."/>
            <person name="Jiang B."/>
            <person name="Yang W."/>
            <person name="Lam T.T.-Y."/>
            <person name="Chang Q."/>
            <person name="Ding S."/>
            <person name="Wang X."/>
            <person name="Zhu J."/>
            <person name="Ruan X."/>
            <person name="Zhao L."/>
            <person name="Wei J."/>
            <person name="Que T."/>
            <person name="Du C."/>
            <person name="Cheng J."/>
            <person name="Dai P."/>
            <person name="Han X."/>
            <person name="Huang E."/>
            <person name="Gao Y."/>
            <person name="Liu J."/>
            <person name="Shao H."/>
            <person name="Ye R."/>
            <person name="Li L."/>
            <person name="Wei W."/>
            <person name="Wang X."/>
            <person name="Wang C."/>
            <person name="Yang T."/>
            <person name="Huo Q."/>
            <person name="Li W."/>
            <person name="Guo W."/>
            <person name="Chen H."/>
            <person name="Zhou L."/>
            <person name="Ni X."/>
            <person name="Tian J."/>
            <person name="Zhou Y."/>
            <person name="Sheng Y."/>
            <person name="Liu T."/>
            <person name="Pan Y."/>
            <person name="Xia L."/>
            <person name="Li J."/>
            <person name="Zhao F."/>
            <person name="Cao W."/>
        </authorList>
    </citation>
    <scope>NUCLEOTIDE SEQUENCE</scope>
    <source>
        <strain evidence="1">Hyas-2018</strain>
    </source>
</reference>
<evidence type="ECO:0000313" key="2">
    <source>
        <dbReference type="Proteomes" id="UP000821845"/>
    </source>
</evidence>
<keyword evidence="2" id="KW-1185">Reference proteome</keyword>
<proteinExistence type="predicted"/>
<gene>
    <name evidence="1" type="ORF">HPB50_026854</name>
</gene>
<organism evidence="1 2">
    <name type="scientific">Hyalomma asiaticum</name>
    <name type="common">Tick</name>
    <dbReference type="NCBI Taxonomy" id="266040"/>
    <lineage>
        <taxon>Eukaryota</taxon>
        <taxon>Metazoa</taxon>
        <taxon>Ecdysozoa</taxon>
        <taxon>Arthropoda</taxon>
        <taxon>Chelicerata</taxon>
        <taxon>Arachnida</taxon>
        <taxon>Acari</taxon>
        <taxon>Parasitiformes</taxon>
        <taxon>Ixodida</taxon>
        <taxon>Ixodoidea</taxon>
        <taxon>Ixodidae</taxon>
        <taxon>Hyalomminae</taxon>
        <taxon>Hyalomma</taxon>
    </lineage>
</organism>
<sequence>MRGVCWEHRTPATNITAPVAQDADARWLCCRLCSVVFAAAAVLGDVESSDLSSKVAEVSKDEGQTTDEPSSCGCSQLSRSSNSAGDEESKVDSESSPPNPAAFESSGSTEHPRTNQMVLVRGGEFEMGTDKPVFMADGEHPARSVRVNDFYIDVHEVSNAEFERFVKATGHVTEAETFGDSFVLDSAISEETKKGITQAVAAAPWWLPVKGADWRHPEGPDSHIRDRMDHPVVHVSWNDAAAFCKWSGKRLLTEAEWEYACRAGLKNRLFPWGNNWTPKGETRANIWEGKFPVTNTAEDGYAGMAPVTAFPATKFGLKNIIGNVWEWTADWWNTRHTREPQDNPKGPPSGTDKVKKGGSFMCHKTYCYRYRCAARSQNTPDTSAYNVGIRCGADKLPRDEL</sequence>